<dbReference type="InterPro" id="IPR012337">
    <property type="entry name" value="RNaseH-like_sf"/>
</dbReference>
<evidence type="ECO:0008006" key="3">
    <source>
        <dbReference type="Google" id="ProtNLM"/>
    </source>
</evidence>
<gene>
    <name evidence="1" type="ORF">JKP88DRAFT_278523</name>
</gene>
<dbReference type="SUPFAM" id="SSF53098">
    <property type="entry name" value="Ribonuclease H-like"/>
    <property type="match status" value="1"/>
</dbReference>
<name>A0A836CDK4_9STRA</name>
<organism evidence="1 2">
    <name type="scientific">Tribonema minus</name>
    <dbReference type="NCBI Taxonomy" id="303371"/>
    <lineage>
        <taxon>Eukaryota</taxon>
        <taxon>Sar</taxon>
        <taxon>Stramenopiles</taxon>
        <taxon>Ochrophyta</taxon>
        <taxon>PX clade</taxon>
        <taxon>Xanthophyceae</taxon>
        <taxon>Tribonematales</taxon>
        <taxon>Tribonemataceae</taxon>
        <taxon>Tribonema</taxon>
    </lineage>
</organism>
<dbReference type="OrthoDB" id="549304at2759"/>
<keyword evidence="2" id="KW-1185">Reference proteome</keyword>
<sequence>MAAQPVVLVDLVAEERAAPAVPMYKVNSITYTCQAAVAQLKEIQRGSSSDRWIQMTVCTVGQAASEIPRLKCNHCNNLFCVSNPAAIKLLKADHPGWIMLGCTAHHLNLLIKDLASAKRSAHPWLVKVYDTAIEMSNTINNADKVRAALDFHQQRCGDGKARAISRHTPTRFGTMHFVCKNLYRERAPIKAMVIAGDEDGGSDEGDREELAPSWAAVSKDCEHKISFKDAALGAAGQAQVWLAMGLATALISPMCDAIHQLEADKPLLSWLLPTWVKIVCQVRAFEEQHDDKTSSAAAA</sequence>
<comment type="caution">
    <text evidence="1">The sequence shown here is derived from an EMBL/GenBank/DDBJ whole genome shotgun (WGS) entry which is preliminary data.</text>
</comment>
<evidence type="ECO:0000313" key="2">
    <source>
        <dbReference type="Proteomes" id="UP000664859"/>
    </source>
</evidence>
<reference evidence="1" key="1">
    <citation type="submission" date="2021-02" db="EMBL/GenBank/DDBJ databases">
        <title>First Annotated Genome of the Yellow-green Alga Tribonema minus.</title>
        <authorList>
            <person name="Mahan K.M."/>
        </authorList>
    </citation>
    <scope>NUCLEOTIDE SEQUENCE</scope>
    <source>
        <strain evidence="1">UTEX B ZZ1240</strain>
    </source>
</reference>
<proteinExistence type="predicted"/>
<dbReference type="AlphaFoldDB" id="A0A836CDK4"/>
<protein>
    <recommendedName>
        <fullName evidence="3">DUF659 domain-containing protein</fullName>
    </recommendedName>
</protein>
<dbReference type="EMBL" id="JAFCMP010000290">
    <property type="protein sequence ID" value="KAG5181797.1"/>
    <property type="molecule type" value="Genomic_DNA"/>
</dbReference>
<evidence type="ECO:0000313" key="1">
    <source>
        <dbReference type="EMBL" id="KAG5181797.1"/>
    </source>
</evidence>
<accession>A0A836CDK4</accession>
<dbReference type="Proteomes" id="UP000664859">
    <property type="component" value="Unassembled WGS sequence"/>
</dbReference>